<dbReference type="PANTHER" id="PTHR13117:SF5">
    <property type="entry name" value="PROTEIN RFT1 HOMOLOG"/>
    <property type="match status" value="1"/>
</dbReference>
<evidence type="ECO:0000313" key="11">
    <source>
        <dbReference type="EMBL" id="ODQ44979.1"/>
    </source>
</evidence>
<comment type="similarity">
    <text evidence="3 10">Belongs to the RFT1 family.</text>
</comment>
<evidence type="ECO:0000256" key="2">
    <source>
        <dbReference type="ARBA" id="ARBA00004922"/>
    </source>
</evidence>
<accession>A0A1E3NFS7</accession>
<evidence type="ECO:0000256" key="6">
    <source>
        <dbReference type="ARBA" id="ARBA00022989"/>
    </source>
</evidence>
<dbReference type="AlphaFoldDB" id="A0A1E3NFS7"/>
<keyword evidence="6 10" id="KW-1133">Transmembrane helix</keyword>
<evidence type="ECO:0000313" key="12">
    <source>
        <dbReference type="Proteomes" id="UP000094455"/>
    </source>
</evidence>
<feature type="transmembrane region" description="Helical" evidence="10">
    <location>
        <begin position="109"/>
        <end position="135"/>
    </location>
</feature>
<feature type="transmembrane region" description="Helical" evidence="10">
    <location>
        <begin position="82"/>
        <end position="103"/>
    </location>
</feature>
<keyword evidence="7 10" id="KW-0472">Membrane</keyword>
<dbReference type="RefSeq" id="XP_019016092.1">
    <property type="nucleotide sequence ID" value="XM_019164583.1"/>
</dbReference>
<dbReference type="GeneID" id="30181270"/>
<keyword evidence="4 10" id="KW-0812">Transmembrane</keyword>
<comment type="function">
    <text evidence="9 10">Intramembrane glycolipid transporter that operates in the biosynthetic pathway of dolichol-linked oligosaccharides, the glycan precursors employed in protein asparagine (N)-glycosylation. The sequential addition of sugars to dolichol pyrophosphate produces dolichol-linked oligosaccharides containing fourteen sugars, including two GlcNAcs, nine mannoses and three glucoses. Once assembled, the oligosaccharide is transferred from the lipid to nascent proteins by oligosaccharyltransferases. The assembly of dolichol-linked oligosaccharides begins on the cytosolic side of the endoplasmic reticulum membrane and finishes in its lumen. RFT1 could mediate the translocation of the cytosolically oriented intermediate DolPP-GlcNAc2Man5, produced by ALG11, into the ER lumen where dolichol-linked oligosaccharides assembly continues. However, the intramembrane lipid transporter activity could not be confirmed in vitro.</text>
</comment>
<dbReference type="OrthoDB" id="9979195at2759"/>
<evidence type="ECO:0000256" key="3">
    <source>
        <dbReference type="ARBA" id="ARBA00010288"/>
    </source>
</evidence>
<feature type="transmembrane region" description="Helical" evidence="10">
    <location>
        <begin position="498"/>
        <end position="518"/>
    </location>
</feature>
<name>A0A1E3NFS7_9ASCO</name>
<evidence type="ECO:0000256" key="7">
    <source>
        <dbReference type="ARBA" id="ARBA00023136"/>
    </source>
</evidence>
<proteinExistence type="inferred from homology"/>
<feature type="transmembrane region" description="Helical" evidence="10">
    <location>
        <begin position="330"/>
        <end position="349"/>
    </location>
</feature>
<dbReference type="PANTHER" id="PTHR13117">
    <property type="entry name" value="ENDOPLASMIC RETICULUM MULTISPAN TRANSMEMBRANE PROTEIN-RELATED"/>
    <property type="match status" value="1"/>
</dbReference>
<reference evidence="11 12" key="1">
    <citation type="journal article" date="2016" name="Proc. Natl. Acad. Sci. U.S.A.">
        <title>Comparative genomics of biotechnologically important yeasts.</title>
        <authorList>
            <person name="Riley R."/>
            <person name="Haridas S."/>
            <person name="Wolfe K.H."/>
            <person name="Lopes M.R."/>
            <person name="Hittinger C.T."/>
            <person name="Goeker M."/>
            <person name="Salamov A.A."/>
            <person name="Wisecaver J.H."/>
            <person name="Long T.M."/>
            <person name="Calvey C.H."/>
            <person name="Aerts A.L."/>
            <person name="Barry K.W."/>
            <person name="Choi C."/>
            <person name="Clum A."/>
            <person name="Coughlan A.Y."/>
            <person name="Deshpande S."/>
            <person name="Douglass A.P."/>
            <person name="Hanson S.J."/>
            <person name="Klenk H.-P."/>
            <person name="LaButti K.M."/>
            <person name="Lapidus A."/>
            <person name="Lindquist E.A."/>
            <person name="Lipzen A.M."/>
            <person name="Meier-Kolthoff J.P."/>
            <person name="Ohm R.A."/>
            <person name="Otillar R.P."/>
            <person name="Pangilinan J.L."/>
            <person name="Peng Y."/>
            <person name="Rokas A."/>
            <person name="Rosa C.A."/>
            <person name="Scheuner C."/>
            <person name="Sibirny A.A."/>
            <person name="Slot J.C."/>
            <person name="Stielow J.B."/>
            <person name="Sun H."/>
            <person name="Kurtzman C.P."/>
            <person name="Blackwell M."/>
            <person name="Grigoriev I.V."/>
            <person name="Jeffries T.W."/>
        </authorList>
    </citation>
    <scope>NUCLEOTIDE SEQUENCE [LARGE SCALE GENOMIC DNA]</scope>
    <source>
        <strain evidence="11 12">NRRL Y-2026</strain>
    </source>
</reference>
<dbReference type="STRING" id="763406.A0A1E3NFS7"/>
<comment type="subcellular location">
    <subcellularLocation>
        <location evidence="1 10">Endoplasmic reticulum membrane</location>
        <topology evidence="1 10">Multi-pass membrane protein</topology>
    </subcellularLocation>
</comment>
<sequence length="526" mass="60142">MSLVQNAAVLVAGQLVSKLFTFSLNQLLLSYTSPSALGVSQLIEFVLDYIFFLSREALRLTIAKLPATPQLAPARLQWTVNYSFLTFVIYLVLGTPIVYWKIVCNDHNIFSLLGTFSVHHVVTAIALCVVCELLAESYYNVNQYVKLDFKTRTKIESLAGFVRCIVQFLTVVLAAPRLGLQRSDIDAYVFGYLAGQLSYSFAIFILYWYSFSFQIFKPKKVQLKGSVSAAWFEPASWAYFQSIFVQQLFKNFLTVGDRFVTTSLLPIQTQGYYSFISNYGSLIARILFAPLEESTRITIGSFFKDTSADGQKEREDFRQLALCLANVSKIYTYLLTLLVVFAPLNTRFLLSLVFRNFNSDEVVSAFKIYWVYVLLLALNGILEALFQSLFHSKEIVNRHSIFMFVNSVVFLSSLVLLIAEFDYGLNGLILANMVNMAMRIVYCWQAVHRFIREKAELLQTPFYLNMSRFTPFLAAAFLLSLFQYTYFHGEVTNWKQFLLSALCGVALVFLVLVNEVFIPRMKRKHD</sequence>
<dbReference type="Pfam" id="PF04506">
    <property type="entry name" value="Rft-1"/>
    <property type="match status" value="1"/>
</dbReference>
<evidence type="ECO:0000256" key="10">
    <source>
        <dbReference type="RuleBase" id="RU365067"/>
    </source>
</evidence>
<dbReference type="GO" id="GO:0034203">
    <property type="term" value="P:glycolipid translocation"/>
    <property type="evidence" value="ECO:0007669"/>
    <property type="project" value="TreeGrafter"/>
</dbReference>
<comment type="pathway">
    <text evidence="2">Protein modification; protein glycosylation.</text>
</comment>
<gene>
    <name evidence="11" type="ORF">PICMEDRAFT_73778</name>
</gene>
<keyword evidence="5 10" id="KW-0256">Endoplasmic reticulum</keyword>
<evidence type="ECO:0000256" key="8">
    <source>
        <dbReference type="ARBA" id="ARBA00044793"/>
    </source>
</evidence>
<feature type="transmembrane region" description="Helical" evidence="10">
    <location>
        <begin position="187"/>
        <end position="209"/>
    </location>
</feature>
<feature type="transmembrane region" description="Helical" evidence="10">
    <location>
        <begin position="369"/>
        <end position="389"/>
    </location>
</feature>
<protein>
    <recommendedName>
        <fullName evidence="8 10">Man(5)GlcNAc(2)-PP-dolichol translocation protein RFT1</fullName>
    </recommendedName>
</protein>
<evidence type="ECO:0000256" key="9">
    <source>
        <dbReference type="ARBA" id="ARBA00045912"/>
    </source>
</evidence>
<feature type="transmembrane region" description="Helical" evidence="10">
    <location>
        <begin position="468"/>
        <end position="486"/>
    </location>
</feature>
<evidence type="ECO:0000256" key="1">
    <source>
        <dbReference type="ARBA" id="ARBA00004477"/>
    </source>
</evidence>
<keyword evidence="12" id="KW-1185">Reference proteome</keyword>
<dbReference type="GO" id="GO:0006488">
    <property type="term" value="P:dolichol-linked oligosaccharide biosynthetic process"/>
    <property type="evidence" value="ECO:0007669"/>
    <property type="project" value="InterPro"/>
</dbReference>
<dbReference type="GO" id="GO:0005789">
    <property type="term" value="C:endoplasmic reticulum membrane"/>
    <property type="evidence" value="ECO:0007669"/>
    <property type="project" value="UniProtKB-SubCell"/>
</dbReference>
<feature type="transmembrane region" description="Helical" evidence="10">
    <location>
        <begin position="425"/>
        <end position="447"/>
    </location>
</feature>
<organism evidence="11 12">
    <name type="scientific">Pichia membranifaciens NRRL Y-2026</name>
    <dbReference type="NCBI Taxonomy" id="763406"/>
    <lineage>
        <taxon>Eukaryota</taxon>
        <taxon>Fungi</taxon>
        <taxon>Dikarya</taxon>
        <taxon>Ascomycota</taxon>
        <taxon>Saccharomycotina</taxon>
        <taxon>Pichiomycetes</taxon>
        <taxon>Pichiales</taxon>
        <taxon>Pichiaceae</taxon>
        <taxon>Pichia</taxon>
    </lineage>
</organism>
<feature type="transmembrane region" description="Helical" evidence="10">
    <location>
        <begin position="155"/>
        <end position="175"/>
    </location>
</feature>
<dbReference type="Proteomes" id="UP000094455">
    <property type="component" value="Unassembled WGS sequence"/>
</dbReference>
<dbReference type="EMBL" id="KV454005">
    <property type="protein sequence ID" value="ODQ44979.1"/>
    <property type="molecule type" value="Genomic_DNA"/>
</dbReference>
<evidence type="ECO:0000256" key="5">
    <source>
        <dbReference type="ARBA" id="ARBA00022824"/>
    </source>
</evidence>
<keyword evidence="10" id="KW-0813">Transport</keyword>
<dbReference type="InterPro" id="IPR007594">
    <property type="entry name" value="RFT1"/>
</dbReference>
<evidence type="ECO:0000256" key="4">
    <source>
        <dbReference type="ARBA" id="ARBA00022692"/>
    </source>
</evidence>
<feature type="transmembrane region" description="Helical" evidence="10">
    <location>
        <begin position="401"/>
        <end position="419"/>
    </location>
</feature>